<comment type="caution">
    <text evidence="2">The sequence shown here is derived from an EMBL/GenBank/DDBJ whole genome shotgun (WGS) entry which is preliminary data.</text>
</comment>
<accession>A0A367ZR73</accession>
<evidence type="ECO:0000256" key="1">
    <source>
        <dbReference type="SAM" id="MobiDB-lite"/>
    </source>
</evidence>
<feature type="region of interest" description="Disordered" evidence="1">
    <location>
        <begin position="41"/>
        <end position="166"/>
    </location>
</feature>
<evidence type="ECO:0000313" key="2">
    <source>
        <dbReference type="EMBL" id="RCK79841.1"/>
    </source>
</evidence>
<dbReference type="Proteomes" id="UP000252355">
    <property type="component" value="Unassembled WGS sequence"/>
</dbReference>
<sequence>MHRLHVHSSVVGIGFSHILPRPAPYDKWAVPGRWPAQAEIPVASEPASRWRAGQPSIAGMGVSGRPIASPRQPPEIPAAPSRRPARDLRPGTSSPNCGHTRRVQTASVVDERQTRARSPQGHARADRRPITSLEKREGRQRQGRRCPLQAASDPALDRFGRGQCQP</sequence>
<dbReference type="AlphaFoldDB" id="A0A367ZR73"/>
<gene>
    <name evidence="2" type="ORF">OZSIB_3995</name>
</gene>
<name>A0A367ZR73_9BACT</name>
<feature type="compositionally biased region" description="Basic and acidic residues" evidence="1">
    <location>
        <begin position="123"/>
        <end position="140"/>
    </location>
</feature>
<protein>
    <submittedName>
        <fullName evidence="2">Uncharacterized protein</fullName>
    </submittedName>
</protein>
<evidence type="ECO:0000313" key="3">
    <source>
        <dbReference type="Proteomes" id="UP000252355"/>
    </source>
</evidence>
<reference evidence="2 3" key="1">
    <citation type="submission" date="2018-05" db="EMBL/GenBank/DDBJ databases">
        <title>A metagenomic window into the 2 km-deep terrestrial subsurface aquifer revealed taxonomically and functionally diverse microbial community comprising novel uncultured bacterial lineages.</title>
        <authorList>
            <person name="Kadnikov V.V."/>
            <person name="Mardanov A.V."/>
            <person name="Beletsky A.V."/>
            <person name="Banks D."/>
            <person name="Pimenov N.V."/>
            <person name="Frank Y.A."/>
            <person name="Karnachuk O.V."/>
            <person name="Ravin N.V."/>
        </authorList>
    </citation>
    <scope>NUCLEOTIDE SEQUENCE [LARGE SCALE GENOMIC DNA]</scope>
    <source>
        <strain evidence="2">BY5</strain>
    </source>
</reference>
<proteinExistence type="predicted"/>
<organism evidence="2 3">
    <name type="scientific">Candidatus Ozemobacter sibiricus</name>
    <dbReference type="NCBI Taxonomy" id="2268124"/>
    <lineage>
        <taxon>Bacteria</taxon>
        <taxon>Candidatus Ozemobacteria</taxon>
        <taxon>Candidatus Ozemobacterales</taxon>
        <taxon>Candidatus Ozemobacteraceae</taxon>
        <taxon>Candidatus Ozemobacter</taxon>
    </lineage>
</organism>
<feature type="compositionally biased region" description="Polar residues" evidence="1">
    <location>
        <begin position="91"/>
        <end position="107"/>
    </location>
</feature>
<dbReference type="EMBL" id="QOQW01000010">
    <property type="protein sequence ID" value="RCK79841.1"/>
    <property type="molecule type" value="Genomic_DNA"/>
</dbReference>